<dbReference type="SUPFAM" id="SSF53901">
    <property type="entry name" value="Thiolase-like"/>
    <property type="match status" value="2"/>
</dbReference>
<dbReference type="Proteomes" id="UP000287239">
    <property type="component" value="Unassembled WGS sequence"/>
</dbReference>
<comment type="caution">
    <text evidence="5">The sequence shown here is derived from an EMBL/GenBank/DDBJ whole genome shotgun (WGS) entry which is preliminary data.</text>
</comment>
<keyword evidence="1" id="KW-0808">Transferase</keyword>
<dbReference type="GO" id="GO:0006633">
    <property type="term" value="P:fatty acid biosynthetic process"/>
    <property type="evidence" value="ECO:0007669"/>
    <property type="project" value="InterPro"/>
</dbReference>
<organism evidence="5 6">
    <name type="scientific">Vagococcus salmoninarum</name>
    <dbReference type="NCBI Taxonomy" id="2739"/>
    <lineage>
        <taxon>Bacteria</taxon>
        <taxon>Bacillati</taxon>
        <taxon>Bacillota</taxon>
        <taxon>Bacilli</taxon>
        <taxon>Lactobacillales</taxon>
        <taxon>Enterococcaceae</taxon>
        <taxon>Vagococcus</taxon>
    </lineage>
</organism>
<evidence type="ECO:0000313" key="6">
    <source>
        <dbReference type="Proteomes" id="UP000287239"/>
    </source>
</evidence>
<accession>A0A429ZVZ3</accession>
<protein>
    <recommendedName>
        <fullName evidence="7">3-oxoacyl-ACP synthase</fullName>
    </recommendedName>
</protein>
<dbReference type="RefSeq" id="WP_126777956.1">
    <property type="nucleotide sequence ID" value="NZ_NGJU01000001.1"/>
</dbReference>
<dbReference type="NCBIfam" id="NF005308">
    <property type="entry name" value="PRK06840.1"/>
    <property type="match status" value="1"/>
</dbReference>
<evidence type="ECO:0008006" key="7">
    <source>
        <dbReference type="Google" id="ProtNLM"/>
    </source>
</evidence>
<dbReference type="AlphaFoldDB" id="A0A429ZVZ3"/>
<evidence type="ECO:0000259" key="3">
    <source>
        <dbReference type="Pfam" id="PF08541"/>
    </source>
</evidence>
<dbReference type="Pfam" id="PF08545">
    <property type="entry name" value="ACP_syn_III"/>
    <property type="match status" value="1"/>
</dbReference>
<dbReference type="InterPro" id="IPR016039">
    <property type="entry name" value="Thiolase-like"/>
</dbReference>
<dbReference type="Pfam" id="PF08541">
    <property type="entry name" value="ACP_syn_III_C"/>
    <property type="match status" value="1"/>
</dbReference>
<evidence type="ECO:0000259" key="4">
    <source>
        <dbReference type="Pfam" id="PF08545"/>
    </source>
</evidence>
<keyword evidence="6" id="KW-1185">Reference proteome</keyword>
<feature type="domain" description="Beta-ketoacyl-[acyl-carrier-protein] synthase III C-terminal" evidence="3">
    <location>
        <begin position="248"/>
        <end position="336"/>
    </location>
</feature>
<dbReference type="InterPro" id="IPR013747">
    <property type="entry name" value="ACP_syn_III_C"/>
</dbReference>
<dbReference type="GeneID" id="98566861"/>
<evidence type="ECO:0000313" key="5">
    <source>
        <dbReference type="EMBL" id="RST97835.1"/>
    </source>
</evidence>
<evidence type="ECO:0000256" key="2">
    <source>
        <dbReference type="ARBA" id="ARBA00023315"/>
    </source>
</evidence>
<dbReference type="PANTHER" id="PTHR34069:SF2">
    <property type="entry name" value="BETA-KETOACYL-[ACYL-CARRIER-PROTEIN] SYNTHASE III"/>
    <property type="match status" value="1"/>
</dbReference>
<sequence>MTNVGIAGIGIYLPEGTMSAKEISERTKGQWSEEAIIEKLGINEKYIPGKNDGTQEMGAKAAKNLLETEQIDPLSIDVILCFGEEYKEYPLTTSALYIQDYIGATNAWGIDIQNRCCTTVTAMKMAKDMLVADDKITSILICGGYRNGDLIDYTDSNSSMMFDLSAGGGAILLKKNHHENLLLGSHIISDGSLARTAGVEIGGIANPITASNIEAAKHSLKLMEPQKMKQRLNEVSMTNWYNCIDQALADSELERSNIDYLNILHMKRSGHLSMLAEFNLTEAQSVYLEDYGHLGQIDQILSLKLGLEQGKISEGTVICSVAAGIGYVWAANIIRWGK</sequence>
<name>A0A429ZVZ3_9ENTE</name>
<dbReference type="OrthoDB" id="9786707at2"/>
<feature type="domain" description="Beta-ketoacyl-[acyl-carrier-protein] synthase III N-terminal" evidence="4">
    <location>
        <begin position="110"/>
        <end position="191"/>
    </location>
</feature>
<dbReference type="EMBL" id="NGJU01000001">
    <property type="protein sequence ID" value="RST97835.1"/>
    <property type="molecule type" value="Genomic_DNA"/>
</dbReference>
<dbReference type="Gene3D" id="3.40.47.10">
    <property type="match status" value="1"/>
</dbReference>
<reference evidence="5 6" key="1">
    <citation type="submission" date="2017-05" db="EMBL/GenBank/DDBJ databases">
        <title>Vagococcus spp. assemblies.</title>
        <authorList>
            <person name="Gulvik C.A."/>
        </authorList>
    </citation>
    <scope>NUCLEOTIDE SEQUENCE [LARGE SCALE GENOMIC DNA]</scope>
    <source>
        <strain evidence="5 6">NCFB 2777</strain>
    </source>
</reference>
<dbReference type="GO" id="GO:0044550">
    <property type="term" value="P:secondary metabolite biosynthetic process"/>
    <property type="evidence" value="ECO:0007669"/>
    <property type="project" value="TreeGrafter"/>
</dbReference>
<keyword evidence="2" id="KW-0012">Acyltransferase</keyword>
<dbReference type="PANTHER" id="PTHR34069">
    <property type="entry name" value="3-OXOACYL-[ACYL-CARRIER-PROTEIN] SYNTHASE 3"/>
    <property type="match status" value="1"/>
</dbReference>
<dbReference type="InterPro" id="IPR013751">
    <property type="entry name" value="ACP_syn_III_N"/>
</dbReference>
<gene>
    <name evidence="5" type="ORF">CBF35_00650</name>
</gene>
<evidence type="ECO:0000256" key="1">
    <source>
        <dbReference type="ARBA" id="ARBA00022679"/>
    </source>
</evidence>
<dbReference type="GO" id="GO:0004315">
    <property type="term" value="F:3-oxoacyl-[acyl-carrier-protein] synthase activity"/>
    <property type="evidence" value="ECO:0007669"/>
    <property type="project" value="InterPro"/>
</dbReference>
<proteinExistence type="predicted"/>